<evidence type="ECO:0000313" key="2">
    <source>
        <dbReference type="EMBL" id="VCX39798.1"/>
    </source>
</evidence>
<accession>A0A9X9Q8X9</accession>
<evidence type="ECO:0000313" key="3">
    <source>
        <dbReference type="Proteomes" id="UP000269945"/>
    </source>
</evidence>
<name>A0A9X9Q8X9_GULGU</name>
<evidence type="ECO:0000256" key="1">
    <source>
        <dbReference type="SAM" id="MobiDB-lite"/>
    </source>
</evidence>
<protein>
    <submittedName>
        <fullName evidence="2">Uncharacterized protein</fullName>
    </submittedName>
</protein>
<reference evidence="2 3" key="1">
    <citation type="submission" date="2018-10" db="EMBL/GenBank/DDBJ databases">
        <authorList>
            <person name="Ekblom R."/>
            <person name="Jareborg N."/>
        </authorList>
    </citation>
    <scope>NUCLEOTIDE SEQUENCE [LARGE SCALE GENOMIC DNA]</scope>
    <source>
        <tissue evidence="2">Muscle</tissue>
    </source>
</reference>
<sequence>MQPSPVAFIFGITKQKPHLQLTRRNFSLLSGRSPEVQCAQRKRTSQMGTMGARPVPEASMRSSPYWGTEWGEGRSQPPHPPHGLFLGLLELHNTAQPFLGVPPV</sequence>
<dbReference type="Proteomes" id="UP000269945">
    <property type="component" value="Unassembled WGS sequence"/>
</dbReference>
<proteinExistence type="predicted"/>
<dbReference type="AlphaFoldDB" id="A0A9X9Q8X9"/>
<organism evidence="2 3">
    <name type="scientific">Gulo gulo</name>
    <name type="common">Wolverine</name>
    <name type="synonym">Gluton</name>
    <dbReference type="NCBI Taxonomy" id="48420"/>
    <lineage>
        <taxon>Eukaryota</taxon>
        <taxon>Metazoa</taxon>
        <taxon>Chordata</taxon>
        <taxon>Craniata</taxon>
        <taxon>Vertebrata</taxon>
        <taxon>Euteleostomi</taxon>
        <taxon>Mammalia</taxon>
        <taxon>Eutheria</taxon>
        <taxon>Laurasiatheria</taxon>
        <taxon>Carnivora</taxon>
        <taxon>Caniformia</taxon>
        <taxon>Musteloidea</taxon>
        <taxon>Mustelidae</taxon>
        <taxon>Guloninae</taxon>
        <taxon>Gulo</taxon>
    </lineage>
</organism>
<dbReference type="EMBL" id="CYRY02044718">
    <property type="protein sequence ID" value="VCX39798.1"/>
    <property type="molecule type" value="Genomic_DNA"/>
</dbReference>
<keyword evidence="3" id="KW-1185">Reference proteome</keyword>
<feature type="region of interest" description="Disordered" evidence="1">
    <location>
        <begin position="32"/>
        <end position="81"/>
    </location>
</feature>
<gene>
    <name evidence="2" type="ORF">BN2614_LOCUS7</name>
</gene>
<comment type="caution">
    <text evidence="2">The sequence shown here is derived from an EMBL/GenBank/DDBJ whole genome shotgun (WGS) entry which is preliminary data.</text>
</comment>